<accession>A0ACC2N8N2</accession>
<evidence type="ECO:0000313" key="2">
    <source>
        <dbReference type="Proteomes" id="UP001239111"/>
    </source>
</evidence>
<dbReference type="Proteomes" id="UP001239111">
    <property type="component" value="Chromosome 4"/>
</dbReference>
<evidence type="ECO:0000313" key="1">
    <source>
        <dbReference type="EMBL" id="KAJ8667409.1"/>
    </source>
</evidence>
<proteinExistence type="predicted"/>
<reference evidence="1" key="1">
    <citation type="submission" date="2023-04" db="EMBL/GenBank/DDBJ databases">
        <title>A chromosome-level genome assembly of the parasitoid wasp Eretmocerus hayati.</title>
        <authorList>
            <person name="Zhong Y."/>
            <person name="Liu S."/>
            <person name="Liu Y."/>
        </authorList>
    </citation>
    <scope>NUCLEOTIDE SEQUENCE</scope>
    <source>
        <strain evidence="1">ZJU_SS_LIU_2023</strain>
    </source>
</reference>
<organism evidence="1 2">
    <name type="scientific">Eretmocerus hayati</name>
    <dbReference type="NCBI Taxonomy" id="131215"/>
    <lineage>
        <taxon>Eukaryota</taxon>
        <taxon>Metazoa</taxon>
        <taxon>Ecdysozoa</taxon>
        <taxon>Arthropoda</taxon>
        <taxon>Hexapoda</taxon>
        <taxon>Insecta</taxon>
        <taxon>Pterygota</taxon>
        <taxon>Neoptera</taxon>
        <taxon>Endopterygota</taxon>
        <taxon>Hymenoptera</taxon>
        <taxon>Apocrita</taxon>
        <taxon>Proctotrupomorpha</taxon>
        <taxon>Chalcidoidea</taxon>
        <taxon>Aphelinidae</taxon>
        <taxon>Aphelininae</taxon>
        <taxon>Eretmocerus</taxon>
    </lineage>
</organism>
<comment type="caution">
    <text evidence="1">The sequence shown here is derived from an EMBL/GenBank/DDBJ whole genome shotgun (WGS) entry which is preliminary data.</text>
</comment>
<dbReference type="EMBL" id="CM056744">
    <property type="protein sequence ID" value="KAJ8667409.1"/>
    <property type="molecule type" value="Genomic_DNA"/>
</dbReference>
<keyword evidence="2" id="KW-1185">Reference proteome</keyword>
<sequence>MSSSFLVVSCFDQLPDGLNVNSAALNMQTPTLYSMFDFSLVTASQATYFALAKERTARDRGLCYVLADKESPPDWNDHINDAFTMVGDFLPRKGDDFPPLRVKVSTTSSTAKDTYTQLAAWVEHFVTKKF</sequence>
<gene>
    <name evidence="1" type="ORF">QAD02_009072</name>
</gene>
<name>A0ACC2N8N2_9HYME</name>
<protein>
    <submittedName>
        <fullName evidence="1">Uncharacterized protein</fullName>
    </submittedName>
</protein>